<dbReference type="AlphaFoldDB" id="A0A1G2DVF3"/>
<keyword evidence="2" id="KW-0732">Signal</keyword>
<gene>
    <name evidence="3" type="ORF">A2V72_02610</name>
</gene>
<dbReference type="EMBL" id="MHLW01000029">
    <property type="protein sequence ID" value="OGZ17655.1"/>
    <property type="molecule type" value="Genomic_DNA"/>
</dbReference>
<reference evidence="3 4" key="1">
    <citation type="journal article" date="2016" name="Nat. Commun.">
        <title>Thousands of microbial genomes shed light on interconnected biogeochemical processes in an aquifer system.</title>
        <authorList>
            <person name="Anantharaman K."/>
            <person name="Brown C.T."/>
            <person name="Hug L.A."/>
            <person name="Sharon I."/>
            <person name="Castelle C.J."/>
            <person name="Probst A.J."/>
            <person name="Thomas B.C."/>
            <person name="Singh A."/>
            <person name="Wilkins M.J."/>
            <person name="Karaoz U."/>
            <person name="Brodie E.L."/>
            <person name="Williams K.H."/>
            <person name="Hubbard S.S."/>
            <person name="Banfield J.F."/>
        </authorList>
    </citation>
    <scope>NUCLEOTIDE SEQUENCE [LARGE SCALE GENOMIC DNA]</scope>
</reference>
<evidence type="ECO:0008006" key="5">
    <source>
        <dbReference type="Google" id="ProtNLM"/>
    </source>
</evidence>
<keyword evidence="1" id="KW-0472">Membrane</keyword>
<feature type="transmembrane region" description="Helical" evidence="1">
    <location>
        <begin position="179"/>
        <end position="200"/>
    </location>
</feature>
<dbReference type="Proteomes" id="UP000178893">
    <property type="component" value="Unassembled WGS sequence"/>
</dbReference>
<evidence type="ECO:0000256" key="1">
    <source>
        <dbReference type="SAM" id="Phobius"/>
    </source>
</evidence>
<comment type="caution">
    <text evidence="3">The sequence shown here is derived from an EMBL/GenBank/DDBJ whole genome shotgun (WGS) entry which is preliminary data.</text>
</comment>
<feature type="signal peptide" evidence="2">
    <location>
        <begin position="1"/>
        <end position="21"/>
    </location>
</feature>
<accession>A0A1G2DVF3</accession>
<protein>
    <recommendedName>
        <fullName evidence="5">PEP-CTERM protein-sorting domain-containing protein</fullName>
    </recommendedName>
</protein>
<evidence type="ECO:0000256" key="2">
    <source>
        <dbReference type="SAM" id="SignalP"/>
    </source>
</evidence>
<keyword evidence="1" id="KW-0812">Transmembrane</keyword>
<proteinExistence type="predicted"/>
<feature type="chain" id="PRO_5009582641" description="PEP-CTERM protein-sorting domain-containing protein" evidence="2">
    <location>
        <begin position="22"/>
        <end position="206"/>
    </location>
</feature>
<keyword evidence="1" id="KW-1133">Transmembrane helix</keyword>
<evidence type="ECO:0000313" key="4">
    <source>
        <dbReference type="Proteomes" id="UP000178893"/>
    </source>
</evidence>
<evidence type="ECO:0000313" key="3">
    <source>
        <dbReference type="EMBL" id="OGZ17655.1"/>
    </source>
</evidence>
<name>A0A1G2DVF3_9BACT</name>
<organism evidence="3 4">
    <name type="scientific">Candidatus Nealsonbacteria bacterium RBG_13_37_56</name>
    <dbReference type="NCBI Taxonomy" id="1801661"/>
    <lineage>
        <taxon>Bacteria</taxon>
        <taxon>Candidatus Nealsoniibacteriota</taxon>
    </lineage>
</organism>
<sequence>MKIRFLIVLILTAFLPAFCLAGFTGVLSTTDGALLGTGNWVNNSMPAVFSYDINQEGNLWHYHYEFNVPPGDVSFLIIETSLDFTASDLLNVSGGSPSIDLWGSSSSTPFIPGDIFGVKFDNTSGNPCIIDFYSPRIPVPGDFYAKDGQAGQLGFNAAWNSGFSYPGSGASIMVPDTSMVIPAPSTILLGGIGVGIVGWLRRKKTL</sequence>